<feature type="compositionally biased region" description="Polar residues" evidence="1">
    <location>
        <begin position="67"/>
        <end position="93"/>
    </location>
</feature>
<feature type="compositionally biased region" description="Low complexity" evidence="1">
    <location>
        <begin position="229"/>
        <end position="238"/>
    </location>
</feature>
<reference evidence="2" key="1">
    <citation type="journal article" date="2020" name="Stud. Mycol.">
        <title>101 Dothideomycetes genomes: a test case for predicting lifestyles and emergence of pathogens.</title>
        <authorList>
            <person name="Haridas S."/>
            <person name="Albert R."/>
            <person name="Binder M."/>
            <person name="Bloem J."/>
            <person name="Labutti K."/>
            <person name="Salamov A."/>
            <person name="Andreopoulos B."/>
            <person name="Baker S."/>
            <person name="Barry K."/>
            <person name="Bills G."/>
            <person name="Bluhm B."/>
            <person name="Cannon C."/>
            <person name="Castanera R."/>
            <person name="Culley D."/>
            <person name="Daum C."/>
            <person name="Ezra D."/>
            <person name="Gonzalez J."/>
            <person name="Henrissat B."/>
            <person name="Kuo A."/>
            <person name="Liang C."/>
            <person name="Lipzen A."/>
            <person name="Lutzoni F."/>
            <person name="Magnuson J."/>
            <person name="Mondo S."/>
            <person name="Nolan M."/>
            <person name="Ohm R."/>
            <person name="Pangilinan J."/>
            <person name="Park H.-J."/>
            <person name="Ramirez L."/>
            <person name="Alfaro M."/>
            <person name="Sun H."/>
            <person name="Tritt A."/>
            <person name="Yoshinaga Y."/>
            <person name="Zwiers L.-H."/>
            <person name="Turgeon B."/>
            <person name="Goodwin S."/>
            <person name="Spatafora J."/>
            <person name="Crous P."/>
            <person name="Grigoriev I."/>
        </authorList>
    </citation>
    <scope>NUCLEOTIDE SEQUENCE</scope>
    <source>
        <strain evidence="2">CBS 262.69</strain>
    </source>
</reference>
<protein>
    <submittedName>
        <fullName evidence="2">Uncharacterized protein</fullName>
    </submittedName>
</protein>
<dbReference type="OrthoDB" id="3916972at2759"/>
<feature type="compositionally biased region" description="Polar residues" evidence="1">
    <location>
        <begin position="199"/>
        <end position="212"/>
    </location>
</feature>
<dbReference type="AlphaFoldDB" id="A0A6G1HNI9"/>
<evidence type="ECO:0000313" key="3">
    <source>
        <dbReference type="Proteomes" id="UP000799640"/>
    </source>
</evidence>
<accession>A0A6G1HNI9</accession>
<evidence type="ECO:0000313" key="2">
    <source>
        <dbReference type="EMBL" id="KAF2397409.1"/>
    </source>
</evidence>
<dbReference type="Proteomes" id="UP000799640">
    <property type="component" value="Unassembled WGS sequence"/>
</dbReference>
<sequence length="518" mass="56205">MATINDGAWAGISRFFTPSTSRPTTANRPNTSHRPKTATRPDTSRDLTSNYRSASYSAQGFPPCHHPSTSLASMASQRLPQCNSQRDFPTKSSKGAFFGRRSSKDPLAPPHRLTEVRRKDVAQRSAPLPSRPPKLPPKPTAPNSGLTLEPAKKRDRPGASKPHRRPTHIPIEQFYNLNQQESDDIKEQVVTVPFRATNWGPQVSSPKPNLNTAAPPHSPLSPRRRFFRPKSPSLSSLPEFRFSLESATSSQPTSHGDISLPPTPSTPSSAAPRKKYVPILTPYSLPGDEMYNVAPLAPFASDSFPDPFYGRATAAPTIVTPDDAAPTYKRDSLVNRAFLAGEASELNLDEEEDDGDVKTPVARASIVTMEAASMTESSASPASTAAKTDTPNIRIDNFSLDDSAPTGFDFNDSALTGFNFDDSTPTSFHFDVEDTDDAESIADSCAEPELPEQWRMSPKERLGLGVTTIRRDEACPWDEWGADSNMLTTGSTGGRKGSVPSLALGGRVRLRSIFGAVN</sequence>
<feature type="compositionally biased region" description="Basic and acidic residues" evidence="1">
    <location>
        <begin position="112"/>
        <end position="122"/>
    </location>
</feature>
<feature type="compositionally biased region" description="Polar residues" evidence="1">
    <location>
        <begin position="16"/>
        <end position="30"/>
    </location>
</feature>
<feature type="compositionally biased region" description="Polar residues" evidence="1">
    <location>
        <begin position="46"/>
        <end position="58"/>
    </location>
</feature>
<organism evidence="2 3">
    <name type="scientific">Trichodelitschia bisporula</name>
    <dbReference type="NCBI Taxonomy" id="703511"/>
    <lineage>
        <taxon>Eukaryota</taxon>
        <taxon>Fungi</taxon>
        <taxon>Dikarya</taxon>
        <taxon>Ascomycota</taxon>
        <taxon>Pezizomycotina</taxon>
        <taxon>Dothideomycetes</taxon>
        <taxon>Dothideomycetes incertae sedis</taxon>
        <taxon>Phaeotrichales</taxon>
        <taxon>Phaeotrichaceae</taxon>
        <taxon>Trichodelitschia</taxon>
    </lineage>
</organism>
<name>A0A6G1HNI9_9PEZI</name>
<feature type="region of interest" description="Disordered" evidence="1">
    <location>
        <begin position="12"/>
        <end position="171"/>
    </location>
</feature>
<dbReference type="EMBL" id="ML996703">
    <property type="protein sequence ID" value="KAF2397409.1"/>
    <property type="molecule type" value="Genomic_DNA"/>
</dbReference>
<evidence type="ECO:0000256" key="1">
    <source>
        <dbReference type="SAM" id="MobiDB-lite"/>
    </source>
</evidence>
<feature type="region of interest" description="Disordered" evidence="1">
    <location>
        <begin position="198"/>
        <end position="273"/>
    </location>
</feature>
<feature type="compositionally biased region" description="Pro residues" evidence="1">
    <location>
        <begin position="129"/>
        <end position="140"/>
    </location>
</feature>
<proteinExistence type="predicted"/>
<feature type="compositionally biased region" description="Polar residues" evidence="1">
    <location>
        <begin position="245"/>
        <end position="256"/>
    </location>
</feature>
<keyword evidence="3" id="KW-1185">Reference proteome</keyword>
<gene>
    <name evidence="2" type="ORF">EJ06DRAFT_148226</name>
</gene>